<evidence type="ECO:0000256" key="3">
    <source>
        <dbReference type="ARBA" id="ARBA00022448"/>
    </source>
</evidence>
<evidence type="ECO:0000256" key="6">
    <source>
        <dbReference type="ARBA" id="ARBA00023065"/>
    </source>
</evidence>
<keyword evidence="8" id="KW-0175">Coiled coil</keyword>
<evidence type="ECO:0000256" key="4">
    <source>
        <dbReference type="ARBA" id="ARBA00022692"/>
    </source>
</evidence>
<dbReference type="Gene3D" id="3.30.70.2170">
    <property type="match status" value="1"/>
</dbReference>
<sequence>MAMLQMQRVFIYALKKNRKQILEKLQRRGVIEINDMLSEDNVFQKSDVSNAISKFERNISLVNEALEILQRYAPEKKPMLAMLQGRKDVSVKEYDSFRDKYDTVLRIANYIISCNREIAENKAEVLKLETQIEMLKPWTDFDIPLGFTGTRSTSGFIGTFPQEWSLDEIYEKLAMYMPFHVEIISSSKNQTCIFLLCRKENAEAIYEALRNMEFSHPGITSKQAPAQMLEELSQKIDDAKAAIDEAQKKIQECETNREDLQFLLDYEKMRQDKYEIIGHLLQSSNVFVLSGYIPQKEAAELEKELTEQFDIAVEFDNPSEDDDVPVLLQNNGFAAPLEGVVEGFSLPAKGEIDPTMVMALFYYVLFGIMLADFGYGALIVIACGLGLVKFGKSMEPSMRNNLKMFLFCGISTMFWGAMFGSYFGDLIDVIATTYFGATKTPIIAPLWFFPVNKPMQMLTFSMAFGLVHLLTGLAMKTYQLILQKDYIAILYDTVSWFALIVSSTLLLLNMDMITGILGISVSIPSVVAKASGIIAILSSVIIVLTNGRESKNPFKRFLKGAYALYGITGYLSDVLSYSRLLALGLASGVICSVVNKMAGMAGKGVIGPIIFIVIILVGHILNFAINILGAYVHTNRLQYVEFFGKFYEGGGRSFNPFNMKTKYYKIKEKM</sequence>
<keyword evidence="4 9" id="KW-0812">Transmembrane</keyword>
<keyword evidence="7 9" id="KW-0472">Membrane</keyword>
<dbReference type="Proteomes" id="UP000574276">
    <property type="component" value="Unassembled WGS sequence"/>
</dbReference>
<evidence type="ECO:0000256" key="9">
    <source>
        <dbReference type="SAM" id="Phobius"/>
    </source>
</evidence>
<feature type="coiled-coil region" evidence="8">
    <location>
        <begin position="229"/>
        <end position="263"/>
    </location>
</feature>
<reference evidence="10 11" key="1">
    <citation type="submission" date="2020-07" db="EMBL/GenBank/DDBJ databases">
        <title>Characterization and genome sequencing of isolate MD1, a novel member within the family Lachnospiraceae.</title>
        <authorList>
            <person name="Rettenmaier R."/>
            <person name="Di Bello L."/>
            <person name="Zinser C."/>
            <person name="Scheitz K."/>
            <person name="Liebl W."/>
            <person name="Zverlov V."/>
        </authorList>
    </citation>
    <scope>NUCLEOTIDE SEQUENCE [LARGE SCALE GENOMIC DNA]</scope>
    <source>
        <strain evidence="10 11">MD1</strain>
    </source>
</reference>
<dbReference type="PANTHER" id="PTHR11629">
    <property type="entry name" value="VACUOLAR PROTON ATPASES"/>
    <property type="match status" value="1"/>
</dbReference>
<gene>
    <name evidence="10" type="ORF">H0486_09790</name>
</gene>
<comment type="subcellular location">
    <subcellularLocation>
        <location evidence="1">Membrane</location>
        <topology evidence="1">Multi-pass membrane protein</topology>
    </subcellularLocation>
</comment>
<accession>A0A839K2F2</accession>
<dbReference type="GO" id="GO:0016471">
    <property type="term" value="C:vacuolar proton-transporting V-type ATPase complex"/>
    <property type="evidence" value="ECO:0007669"/>
    <property type="project" value="TreeGrafter"/>
</dbReference>
<dbReference type="AlphaFoldDB" id="A0A839K2F2"/>
<dbReference type="Pfam" id="PF01496">
    <property type="entry name" value="V_ATPase_I"/>
    <property type="match status" value="2"/>
</dbReference>
<evidence type="ECO:0000256" key="1">
    <source>
        <dbReference type="ARBA" id="ARBA00004141"/>
    </source>
</evidence>
<dbReference type="GO" id="GO:0046961">
    <property type="term" value="F:proton-transporting ATPase activity, rotational mechanism"/>
    <property type="evidence" value="ECO:0007669"/>
    <property type="project" value="InterPro"/>
</dbReference>
<feature type="transmembrane region" description="Helical" evidence="9">
    <location>
        <begin position="402"/>
        <end position="423"/>
    </location>
</feature>
<comment type="similarity">
    <text evidence="2">Belongs to the V-ATPase 116 kDa subunit family.</text>
</comment>
<feature type="transmembrane region" description="Helical" evidence="9">
    <location>
        <begin position="609"/>
        <end position="632"/>
    </location>
</feature>
<feature type="transmembrane region" description="Helical" evidence="9">
    <location>
        <begin position="486"/>
        <end position="510"/>
    </location>
</feature>
<evidence type="ECO:0000256" key="2">
    <source>
        <dbReference type="ARBA" id="ARBA00009904"/>
    </source>
</evidence>
<keyword evidence="11" id="KW-1185">Reference proteome</keyword>
<organism evidence="10 11">
    <name type="scientific">Variimorphobacter saccharofermentans</name>
    <dbReference type="NCBI Taxonomy" id="2755051"/>
    <lineage>
        <taxon>Bacteria</taxon>
        <taxon>Bacillati</taxon>
        <taxon>Bacillota</taxon>
        <taxon>Clostridia</taxon>
        <taxon>Lachnospirales</taxon>
        <taxon>Lachnospiraceae</taxon>
        <taxon>Variimorphobacter</taxon>
    </lineage>
</organism>
<keyword evidence="5 9" id="KW-1133">Transmembrane helix</keyword>
<feature type="transmembrane region" description="Helical" evidence="9">
    <location>
        <begin position="578"/>
        <end position="597"/>
    </location>
</feature>
<dbReference type="Gene3D" id="1.20.1460.20">
    <property type="match status" value="1"/>
</dbReference>
<keyword evidence="6" id="KW-0406">Ion transport</keyword>
<comment type="caution">
    <text evidence="10">The sequence shown here is derived from an EMBL/GenBank/DDBJ whole genome shotgun (WGS) entry which is preliminary data.</text>
</comment>
<protein>
    <submittedName>
        <fullName evidence="10">V-type ATP synthase subunit I</fullName>
    </submittedName>
</protein>
<feature type="transmembrane region" description="Helical" evidence="9">
    <location>
        <begin position="455"/>
        <end position="474"/>
    </location>
</feature>
<dbReference type="GO" id="GO:0051117">
    <property type="term" value="F:ATPase binding"/>
    <property type="evidence" value="ECO:0007669"/>
    <property type="project" value="TreeGrafter"/>
</dbReference>
<name>A0A839K2F2_9FIRM</name>
<evidence type="ECO:0000256" key="7">
    <source>
        <dbReference type="ARBA" id="ARBA00023136"/>
    </source>
</evidence>
<dbReference type="GO" id="GO:0033179">
    <property type="term" value="C:proton-transporting V-type ATPase, V0 domain"/>
    <property type="evidence" value="ECO:0007669"/>
    <property type="project" value="InterPro"/>
</dbReference>
<feature type="transmembrane region" description="Helical" evidence="9">
    <location>
        <begin position="360"/>
        <end position="390"/>
    </location>
</feature>
<feature type="transmembrane region" description="Helical" evidence="9">
    <location>
        <begin position="516"/>
        <end position="544"/>
    </location>
</feature>
<keyword evidence="3" id="KW-0813">Transport</keyword>
<dbReference type="EMBL" id="JACEGA010000001">
    <property type="protein sequence ID" value="MBB2183169.1"/>
    <property type="molecule type" value="Genomic_DNA"/>
</dbReference>
<dbReference type="InterPro" id="IPR002490">
    <property type="entry name" value="V-ATPase_116kDa_su"/>
</dbReference>
<evidence type="ECO:0000256" key="8">
    <source>
        <dbReference type="SAM" id="Coils"/>
    </source>
</evidence>
<proteinExistence type="inferred from homology"/>
<dbReference type="Gene3D" id="3.30.70.2750">
    <property type="match status" value="1"/>
</dbReference>
<evidence type="ECO:0000313" key="10">
    <source>
        <dbReference type="EMBL" id="MBB2183169.1"/>
    </source>
</evidence>
<dbReference type="GO" id="GO:0007035">
    <property type="term" value="P:vacuolar acidification"/>
    <property type="evidence" value="ECO:0007669"/>
    <property type="project" value="TreeGrafter"/>
</dbReference>
<evidence type="ECO:0000313" key="11">
    <source>
        <dbReference type="Proteomes" id="UP000574276"/>
    </source>
</evidence>
<evidence type="ECO:0000256" key="5">
    <source>
        <dbReference type="ARBA" id="ARBA00022989"/>
    </source>
</evidence>
<dbReference type="PANTHER" id="PTHR11629:SF63">
    <property type="entry name" value="V-TYPE PROTON ATPASE SUBUNIT A"/>
    <property type="match status" value="1"/>
</dbReference>
<dbReference type="RefSeq" id="WP_228352848.1">
    <property type="nucleotide sequence ID" value="NZ_JACEGA010000001.1"/>
</dbReference>